<dbReference type="Gene3D" id="3.40.50.1000">
    <property type="entry name" value="HAD superfamily/HAD-like"/>
    <property type="match status" value="1"/>
</dbReference>
<dbReference type="Pfam" id="PF00702">
    <property type="entry name" value="Hydrolase"/>
    <property type="match status" value="1"/>
</dbReference>
<organism evidence="1 2">
    <name type="scientific">Variovorax paradoxus</name>
    <dbReference type="NCBI Taxonomy" id="34073"/>
    <lineage>
        <taxon>Bacteria</taxon>
        <taxon>Pseudomonadati</taxon>
        <taxon>Pseudomonadota</taxon>
        <taxon>Betaproteobacteria</taxon>
        <taxon>Burkholderiales</taxon>
        <taxon>Comamonadaceae</taxon>
        <taxon>Variovorax</taxon>
    </lineage>
</organism>
<dbReference type="InterPro" id="IPR036412">
    <property type="entry name" value="HAD-like_sf"/>
</dbReference>
<reference evidence="1 2" key="1">
    <citation type="submission" date="2019-10" db="EMBL/GenBank/DDBJ databases">
        <title>Complete genome sequence of Variovorax paradoxus 5C-2.</title>
        <authorList>
            <person name="Gogoleva N.E."/>
            <person name="Balkin A.S."/>
        </authorList>
    </citation>
    <scope>NUCLEOTIDE SEQUENCE [LARGE SCALE GENOMIC DNA]</scope>
    <source>
        <strain evidence="1 2">5C-2</strain>
    </source>
</reference>
<dbReference type="EMBL" id="CP045644">
    <property type="protein sequence ID" value="QFZ83928.1"/>
    <property type="molecule type" value="Genomic_DNA"/>
</dbReference>
<sequence>MSLNTGRVEALIFDMDGTMIDSMPWHARSWVTFAERHGVKLDVSEILARTTGRTGTESMRELFERDLSDAECQAMVHEKEEIYRELFHDNFTEVAGFTAFAKAAVARGLKVAVGTAGDRHNIAFAMSRLKMDPLPLAIVGGDEGFSGKPTPAIFLEAARRIGVAPERCIVFEDAPFGIEAARRGGMRAVAVCSTHTAAELAGPHVIAAVRDYNELAHSNFLETLDAASA</sequence>
<dbReference type="InterPro" id="IPR023198">
    <property type="entry name" value="PGP-like_dom2"/>
</dbReference>
<dbReference type="InterPro" id="IPR006439">
    <property type="entry name" value="HAD-SF_hydro_IA"/>
</dbReference>
<dbReference type="GO" id="GO:0050308">
    <property type="term" value="F:sugar-phosphatase activity"/>
    <property type="evidence" value="ECO:0007669"/>
    <property type="project" value="TreeGrafter"/>
</dbReference>
<dbReference type="SFLD" id="SFLDS00003">
    <property type="entry name" value="Haloacid_Dehalogenase"/>
    <property type="match status" value="1"/>
</dbReference>
<dbReference type="PANTHER" id="PTHR43481">
    <property type="entry name" value="FRUCTOSE-1-PHOSPHATE PHOSPHATASE"/>
    <property type="match status" value="1"/>
</dbReference>
<dbReference type="InterPro" id="IPR023214">
    <property type="entry name" value="HAD_sf"/>
</dbReference>
<dbReference type="PANTHER" id="PTHR43481:SF4">
    <property type="entry name" value="GLYCEROL-1-PHOSPHATE PHOSPHOHYDROLASE 1-RELATED"/>
    <property type="match status" value="1"/>
</dbReference>
<evidence type="ECO:0000313" key="1">
    <source>
        <dbReference type="EMBL" id="QFZ83928.1"/>
    </source>
</evidence>
<dbReference type="SFLD" id="SFLDG01135">
    <property type="entry name" value="C1.5.6:_HAD__Beta-PGM__Phospha"/>
    <property type="match status" value="1"/>
</dbReference>
<proteinExistence type="predicted"/>
<dbReference type="SUPFAM" id="SSF56784">
    <property type="entry name" value="HAD-like"/>
    <property type="match status" value="1"/>
</dbReference>
<dbReference type="Gene3D" id="1.10.150.240">
    <property type="entry name" value="Putative phosphatase, domain 2"/>
    <property type="match status" value="1"/>
</dbReference>
<name>A0A5Q0M3Y3_VARPD</name>
<keyword evidence="1" id="KW-0378">Hydrolase</keyword>
<dbReference type="RefSeq" id="WP_153282589.1">
    <property type="nucleotide sequence ID" value="NZ_CP045644.1"/>
</dbReference>
<dbReference type="Proteomes" id="UP000326780">
    <property type="component" value="Chromosome"/>
</dbReference>
<protein>
    <submittedName>
        <fullName evidence="1">HAD-IA family hydrolase</fullName>
    </submittedName>
</protein>
<accession>A0A5Q0M3Y3</accession>
<evidence type="ECO:0000313" key="2">
    <source>
        <dbReference type="Proteomes" id="UP000326780"/>
    </source>
</evidence>
<dbReference type="AlphaFoldDB" id="A0A5Q0M3Y3"/>
<dbReference type="InterPro" id="IPR051806">
    <property type="entry name" value="HAD-like_SPP"/>
</dbReference>
<dbReference type="NCBIfam" id="TIGR01509">
    <property type="entry name" value="HAD-SF-IA-v3"/>
    <property type="match status" value="1"/>
</dbReference>
<gene>
    <name evidence="1" type="ORF">GFK26_14765</name>
</gene>
<dbReference type="SFLD" id="SFLDG01129">
    <property type="entry name" value="C1.5:_HAD__Beta-PGM__Phosphata"/>
    <property type="match status" value="1"/>
</dbReference>